<evidence type="ECO:0000256" key="2">
    <source>
        <dbReference type="ARBA" id="ARBA00022475"/>
    </source>
</evidence>
<keyword evidence="3 6" id="KW-0812">Transmembrane</keyword>
<feature type="transmembrane region" description="Helical" evidence="6">
    <location>
        <begin position="118"/>
        <end position="138"/>
    </location>
</feature>
<feature type="transmembrane region" description="Helical" evidence="6">
    <location>
        <begin position="233"/>
        <end position="251"/>
    </location>
</feature>
<dbReference type="EMBL" id="DPVG01000152">
    <property type="protein sequence ID" value="HCK23973.1"/>
    <property type="molecule type" value="Genomic_DNA"/>
</dbReference>
<dbReference type="AlphaFoldDB" id="A0A3D2SCJ6"/>
<protein>
    <submittedName>
        <fullName evidence="7">YihY/virulence factor BrkB family protein</fullName>
    </submittedName>
</protein>
<dbReference type="PANTHER" id="PTHR30213:SF0">
    <property type="entry name" value="UPF0761 MEMBRANE PROTEIN YIHY"/>
    <property type="match status" value="1"/>
</dbReference>
<keyword evidence="5 6" id="KW-0472">Membrane</keyword>
<organism evidence="7 8">
    <name type="scientific">Bacteroides graminisolvens</name>
    <dbReference type="NCBI Taxonomy" id="477666"/>
    <lineage>
        <taxon>Bacteria</taxon>
        <taxon>Pseudomonadati</taxon>
        <taxon>Bacteroidota</taxon>
        <taxon>Bacteroidia</taxon>
        <taxon>Bacteroidales</taxon>
        <taxon>Bacteroidaceae</taxon>
        <taxon>Bacteroides</taxon>
    </lineage>
</organism>
<proteinExistence type="predicted"/>
<evidence type="ECO:0000256" key="5">
    <source>
        <dbReference type="ARBA" id="ARBA00023136"/>
    </source>
</evidence>
<evidence type="ECO:0000313" key="7">
    <source>
        <dbReference type="EMBL" id="HCK23973.1"/>
    </source>
</evidence>
<dbReference type="Proteomes" id="UP000263098">
    <property type="component" value="Unassembled WGS sequence"/>
</dbReference>
<dbReference type="NCBIfam" id="TIGR00765">
    <property type="entry name" value="yihY_not_rbn"/>
    <property type="match status" value="1"/>
</dbReference>
<evidence type="ECO:0000256" key="6">
    <source>
        <dbReference type="SAM" id="Phobius"/>
    </source>
</evidence>
<keyword evidence="2" id="KW-1003">Cell membrane</keyword>
<dbReference type="GO" id="GO:0005886">
    <property type="term" value="C:plasma membrane"/>
    <property type="evidence" value="ECO:0007669"/>
    <property type="project" value="UniProtKB-SubCell"/>
</dbReference>
<evidence type="ECO:0000256" key="1">
    <source>
        <dbReference type="ARBA" id="ARBA00004651"/>
    </source>
</evidence>
<evidence type="ECO:0000256" key="4">
    <source>
        <dbReference type="ARBA" id="ARBA00022989"/>
    </source>
</evidence>
<sequence length="439" mass="50780">MNKKLNTIWKFLTYDIWRITESEVTKTKFSLYTIIKTIYLCVNRFSKDQIMNKASALTYSTLLAIVPILAILFAIARGFGFANLMEHQVRHGFGGVKDTTELLMQFVDSYLSQTKSGVFIGVGLVLLLWTVINLTSNIERTFNRIWQVKKPRSMYRKVTDYFSMFLLLPILIVVSGGLSIFMTTTMKEMYNFAVLAPILKFLVRLIPFALTWFMFTGLYIFMPNTKVKFKNAFISGVLAGTAYQAFQYLYIDSQVWVTKYNAIYGSFAAIPMFLLWMQTSWTICLFGAELTYAGQNIQNFSFDKDTRNISRRYRDFIAILICSLIAKRFVNNEPPYSAEELSAEHHIPIRLTNQILYQLQEINMVHEVVTDHLNEDIAYLPSMDTNQMSVAILLDKLDSYGSEDFKVDKDNKFVGQWKVLIEAREEYYKNAGQVLLKDL</sequence>
<keyword evidence="4 6" id="KW-1133">Transmembrane helix</keyword>
<evidence type="ECO:0000256" key="3">
    <source>
        <dbReference type="ARBA" id="ARBA00022692"/>
    </source>
</evidence>
<reference evidence="7 8" key="1">
    <citation type="journal article" date="2018" name="Nat. Biotechnol.">
        <title>A standardized bacterial taxonomy based on genome phylogeny substantially revises the tree of life.</title>
        <authorList>
            <person name="Parks D.H."/>
            <person name="Chuvochina M."/>
            <person name="Waite D.W."/>
            <person name="Rinke C."/>
            <person name="Skarshewski A."/>
            <person name="Chaumeil P.A."/>
            <person name="Hugenholtz P."/>
        </authorList>
    </citation>
    <scope>NUCLEOTIDE SEQUENCE [LARGE SCALE GENOMIC DNA]</scope>
    <source>
        <strain evidence="7">UBA9667</strain>
    </source>
</reference>
<evidence type="ECO:0000313" key="8">
    <source>
        <dbReference type="Proteomes" id="UP000263098"/>
    </source>
</evidence>
<feature type="transmembrane region" description="Helical" evidence="6">
    <location>
        <begin position="201"/>
        <end position="221"/>
    </location>
</feature>
<dbReference type="InterPro" id="IPR017039">
    <property type="entry name" value="Virul_fac_BrkB"/>
</dbReference>
<gene>
    <name evidence="7" type="ORF">DHW31_04180</name>
</gene>
<name>A0A3D2SCJ6_9BACE</name>
<dbReference type="RefSeq" id="WP_027318043.1">
    <property type="nucleotide sequence ID" value="NZ_CANRGK010000003.1"/>
</dbReference>
<dbReference type="Pfam" id="PF03631">
    <property type="entry name" value="Virul_fac_BrkB"/>
    <property type="match status" value="1"/>
</dbReference>
<dbReference type="PANTHER" id="PTHR30213">
    <property type="entry name" value="INNER MEMBRANE PROTEIN YHJD"/>
    <property type="match status" value="1"/>
</dbReference>
<feature type="transmembrane region" description="Helical" evidence="6">
    <location>
        <begin position="263"/>
        <end position="292"/>
    </location>
</feature>
<comment type="subcellular location">
    <subcellularLocation>
        <location evidence="1">Cell membrane</location>
        <topology evidence="1">Multi-pass membrane protein</topology>
    </subcellularLocation>
</comment>
<accession>A0A3D2SCJ6</accession>
<comment type="caution">
    <text evidence="7">The sequence shown here is derived from an EMBL/GenBank/DDBJ whole genome shotgun (WGS) entry which is preliminary data.</text>
</comment>
<feature type="transmembrane region" description="Helical" evidence="6">
    <location>
        <begin position="56"/>
        <end position="76"/>
    </location>
</feature>
<feature type="transmembrane region" description="Helical" evidence="6">
    <location>
        <begin position="158"/>
        <end position="181"/>
    </location>
</feature>